<accession>A0A2N9F108</accession>
<dbReference type="AlphaFoldDB" id="A0A2N9F108"/>
<dbReference type="SUPFAM" id="SSF52058">
    <property type="entry name" value="L domain-like"/>
    <property type="match status" value="1"/>
</dbReference>
<keyword evidence="1" id="KW-0677">Repeat</keyword>
<evidence type="ECO:0000259" key="3">
    <source>
        <dbReference type="Pfam" id="PF23598"/>
    </source>
</evidence>
<dbReference type="InterPro" id="IPR055414">
    <property type="entry name" value="LRR_R13L4/SHOC2-like"/>
</dbReference>
<evidence type="ECO:0000256" key="1">
    <source>
        <dbReference type="ARBA" id="ARBA00022737"/>
    </source>
</evidence>
<gene>
    <name evidence="4" type="ORF">FSB_LOCUS8667</name>
</gene>
<protein>
    <recommendedName>
        <fullName evidence="3">Disease resistance R13L4/SHOC-2-like LRR domain-containing protein</fullName>
    </recommendedName>
</protein>
<proteinExistence type="predicted"/>
<reference evidence="4" key="1">
    <citation type="submission" date="2018-02" db="EMBL/GenBank/DDBJ databases">
        <authorList>
            <person name="Cohen D.B."/>
            <person name="Kent A.D."/>
        </authorList>
    </citation>
    <scope>NUCLEOTIDE SEQUENCE</scope>
</reference>
<dbReference type="PANTHER" id="PTHR47186:SF54">
    <property type="entry name" value="DISEASE RESISTANCE RPP13-LIKE PROTEIN 4"/>
    <property type="match status" value="1"/>
</dbReference>
<feature type="domain" description="Disease resistance R13L4/SHOC-2-like LRR" evidence="3">
    <location>
        <begin position="4"/>
        <end position="139"/>
    </location>
</feature>
<dbReference type="InterPro" id="IPR032675">
    <property type="entry name" value="LRR_dom_sf"/>
</dbReference>
<sequence>MKCLRLLSLQGISRIDELPNSIGKLTNLRILDLKACHNLEALPDGIASLKKLLYLDISGCYLLDDMPKGLASLSELRVLKGFLTGNLDSKNSCTLEDLVGLKNLSKFSNKCFPTKEELKALRKLEALRKLAIVWGVKKQENDVPTSVGTVNSVNSEAPNPTGAPS</sequence>
<evidence type="ECO:0000256" key="2">
    <source>
        <dbReference type="SAM" id="MobiDB-lite"/>
    </source>
</evidence>
<dbReference type="Gene3D" id="3.80.10.10">
    <property type="entry name" value="Ribonuclease Inhibitor"/>
    <property type="match status" value="1"/>
</dbReference>
<name>A0A2N9F108_FAGSY</name>
<organism evidence="4">
    <name type="scientific">Fagus sylvatica</name>
    <name type="common">Beechnut</name>
    <dbReference type="NCBI Taxonomy" id="28930"/>
    <lineage>
        <taxon>Eukaryota</taxon>
        <taxon>Viridiplantae</taxon>
        <taxon>Streptophyta</taxon>
        <taxon>Embryophyta</taxon>
        <taxon>Tracheophyta</taxon>
        <taxon>Spermatophyta</taxon>
        <taxon>Magnoliopsida</taxon>
        <taxon>eudicotyledons</taxon>
        <taxon>Gunneridae</taxon>
        <taxon>Pentapetalae</taxon>
        <taxon>rosids</taxon>
        <taxon>fabids</taxon>
        <taxon>Fagales</taxon>
        <taxon>Fagaceae</taxon>
        <taxon>Fagus</taxon>
    </lineage>
</organism>
<dbReference type="PANTHER" id="PTHR47186">
    <property type="entry name" value="LEUCINE-RICH REPEAT-CONTAINING PROTEIN 57"/>
    <property type="match status" value="1"/>
</dbReference>
<dbReference type="Pfam" id="PF23598">
    <property type="entry name" value="LRR_14"/>
    <property type="match status" value="1"/>
</dbReference>
<evidence type="ECO:0000313" key="4">
    <source>
        <dbReference type="EMBL" id="SPC80785.1"/>
    </source>
</evidence>
<dbReference type="EMBL" id="OIVN01000470">
    <property type="protein sequence ID" value="SPC80785.1"/>
    <property type="molecule type" value="Genomic_DNA"/>
</dbReference>
<feature type="region of interest" description="Disordered" evidence="2">
    <location>
        <begin position="145"/>
        <end position="165"/>
    </location>
</feature>